<feature type="domain" description="Metalloenzyme" evidence="7">
    <location>
        <begin position="1"/>
        <end position="381"/>
    </location>
</feature>
<dbReference type="AlphaFoldDB" id="A0A9D8KGG7"/>
<dbReference type="GO" id="GO:0006096">
    <property type="term" value="P:glycolytic process"/>
    <property type="evidence" value="ECO:0007669"/>
    <property type="project" value="UniProtKB-KW"/>
</dbReference>
<name>A0A9D8KGG7_9DELT</name>
<evidence type="ECO:0000256" key="2">
    <source>
        <dbReference type="ARBA" id="ARBA00002315"/>
    </source>
</evidence>
<reference evidence="8" key="1">
    <citation type="journal article" date="2021" name="Environ. Microbiol.">
        <title>Genomic characterization of three novel Desulfobacterota classes expand the metabolic and phylogenetic diversity of the phylum.</title>
        <authorList>
            <person name="Murphy C.L."/>
            <person name="Biggerstaff J."/>
            <person name="Eichhorn A."/>
            <person name="Ewing E."/>
            <person name="Shahan R."/>
            <person name="Soriano D."/>
            <person name="Stewart S."/>
            <person name="VanMol K."/>
            <person name="Walker R."/>
            <person name="Walters P."/>
            <person name="Elshahed M.S."/>
            <person name="Youssef N.H."/>
        </authorList>
    </citation>
    <scope>NUCLEOTIDE SEQUENCE</scope>
    <source>
        <strain evidence="8">Zod_Metabat.24</strain>
    </source>
</reference>
<comment type="similarity">
    <text evidence="4">Belongs to the BPG-independent phosphoglycerate mutase family. A-PGAM subfamily.</text>
</comment>
<dbReference type="InterPro" id="IPR017850">
    <property type="entry name" value="Alkaline_phosphatase_core_sf"/>
</dbReference>
<dbReference type="EC" id="5.4.2.12" evidence="8"/>
<sequence>MKHIVLLGDGMADEPVDELGGKTPLQYAKTPNMDEIARGGVSGLVSTVPDGFEPGSDVANMSIMGYDPAEFYTGRAPIEAASMGIDLSPTDIAFRMNLVTLSEKRGRRRMEDYSAGRITTEESTKIVEYIEREFGNHEFSFYPGKSYRHIMVWKNGIGGIVTTPPHDISGEEIGTYLPHGDGAGRILKLMRDSQRELPDHPVNGARVSKGERPANSIWFWGQGTKPAFPPFGERFGIGRGAVVSAVDLVQGLGVLMDLSIIKVEGATGWIDTNYAGKVEAALNALSSGADFVYLHVEAPDEAGHEGDAAIKVRAIEEFDKNIVGPVLSGLKKFDKYRILLMPDHRTPVRIKTHDTDPVPFSFFGTGFKSNGAVGFSESACGKTGLFVNKGHALMGWLFG</sequence>
<evidence type="ECO:0000259" key="7">
    <source>
        <dbReference type="Pfam" id="PF01676"/>
    </source>
</evidence>
<comment type="function">
    <text evidence="2">Catalyzes the interconversion of 2-phosphoglycerate and 3-phosphoglycerate.</text>
</comment>
<evidence type="ECO:0000256" key="3">
    <source>
        <dbReference type="ARBA" id="ARBA00004921"/>
    </source>
</evidence>
<keyword evidence="5" id="KW-0324">Glycolysis</keyword>
<dbReference type="NCBIfam" id="TIGR00306">
    <property type="entry name" value="apgM"/>
    <property type="match status" value="1"/>
</dbReference>
<dbReference type="PIRSF" id="PIRSF006392">
    <property type="entry name" value="IPGAM_arch"/>
    <property type="match status" value="1"/>
</dbReference>
<gene>
    <name evidence="8" type="ORF">JW984_15490</name>
</gene>
<dbReference type="Pfam" id="PF01676">
    <property type="entry name" value="Metalloenzyme"/>
    <property type="match status" value="1"/>
</dbReference>
<dbReference type="EMBL" id="JAFGIX010000085">
    <property type="protein sequence ID" value="MBN1574600.1"/>
    <property type="molecule type" value="Genomic_DNA"/>
</dbReference>
<dbReference type="InterPro" id="IPR023665">
    <property type="entry name" value="ApgAM_prokaryotes"/>
</dbReference>
<dbReference type="Pfam" id="PF10143">
    <property type="entry name" value="PhosphMutase"/>
    <property type="match status" value="1"/>
</dbReference>
<comment type="caution">
    <text evidence="8">The sequence shown here is derived from an EMBL/GenBank/DDBJ whole genome shotgun (WGS) entry which is preliminary data.</text>
</comment>
<protein>
    <submittedName>
        <fullName evidence="8">Cofactor-independent phosphoglycerate mutase</fullName>
        <ecNumber evidence="8">5.4.2.12</ecNumber>
    </submittedName>
</protein>
<dbReference type="SUPFAM" id="SSF53649">
    <property type="entry name" value="Alkaline phosphatase-like"/>
    <property type="match status" value="1"/>
</dbReference>
<evidence type="ECO:0000256" key="4">
    <source>
        <dbReference type="ARBA" id="ARBA00005524"/>
    </source>
</evidence>
<comment type="catalytic activity">
    <reaction evidence="1">
        <text>(2R)-2-phosphoglycerate = (2R)-3-phosphoglycerate</text>
        <dbReference type="Rhea" id="RHEA:15901"/>
        <dbReference type="ChEBI" id="CHEBI:58272"/>
        <dbReference type="ChEBI" id="CHEBI:58289"/>
        <dbReference type="EC" id="5.4.2.12"/>
    </reaction>
</comment>
<evidence type="ECO:0000313" key="8">
    <source>
        <dbReference type="EMBL" id="MBN1574600.1"/>
    </source>
</evidence>
<dbReference type="Gene3D" id="3.40.720.10">
    <property type="entry name" value="Alkaline Phosphatase, subunit A"/>
    <property type="match status" value="1"/>
</dbReference>
<keyword evidence="6 8" id="KW-0413">Isomerase</keyword>
<dbReference type="PANTHER" id="PTHR31209:SF4">
    <property type="entry name" value="2,3-BISPHOSPHOGLYCERATE-INDEPENDENT PHOSPHOGLYCERATE MUTASE"/>
    <property type="match status" value="1"/>
</dbReference>
<reference evidence="8" key="2">
    <citation type="submission" date="2021-01" db="EMBL/GenBank/DDBJ databases">
        <authorList>
            <person name="Hahn C.R."/>
            <person name="Youssef N.H."/>
            <person name="Elshahed M."/>
        </authorList>
    </citation>
    <scope>NUCLEOTIDE SEQUENCE</scope>
    <source>
        <strain evidence="8">Zod_Metabat.24</strain>
    </source>
</reference>
<dbReference type="Proteomes" id="UP000809273">
    <property type="component" value="Unassembled WGS sequence"/>
</dbReference>
<evidence type="ECO:0000313" key="9">
    <source>
        <dbReference type="Proteomes" id="UP000809273"/>
    </source>
</evidence>
<dbReference type="InterPro" id="IPR042253">
    <property type="entry name" value="Pglycerate_mutase_ApgM_sf"/>
</dbReference>
<evidence type="ECO:0000256" key="5">
    <source>
        <dbReference type="ARBA" id="ARBA00023152"/>
    </source>
</evidence>
<comment type="pathway">
    <text evidence="3">Carbohydrate degradation.</text>
</comment>
<organism evidence="8 9">
    <name type="scientific">Candidatus Zymogenus saltonus</name>
    <dbReference type="NCBI Taxonomy" id="2844893"/>
    <lineage>
        <taxon>Bacteria</taxon>
        <taxon>Deltaproteobacteria</taxon>
        <taxon>Candidatus Zymogenia</taxon>
        <taxon>Candidatus Zymogeniales</taxon>
        <taxon>Candidatus Zymogenaceae</taxon>
        <taxon>Candidatus Zymogenus</taxon>
    </lineage>
</organism>
<dbReference type="NCBIfam" id="TIGR02535">
    <property type="entry name" value="hyp_Hser_kinase"/>
    <property type="match status" value="1"/>
</dbReference>
<proteinExistence type="inferred from homology"/>
<evidence type="ECO:0000256" key="1">
    <source>
        <dbReference type="ARBA" id="ARBA00000370"/>
    </source>
</evidence>
<dbReference type="GO" id="GO:0004619">
    <property type="term" value="F:phosphoglycerate mutase activity"/>
    <property type="evidence" value="ECO:0007669"/>
    <property type="project" value="UniProtKB-EC"/>
</dbReference>
<dbReference type="PANTHER" id="PTHR31209">
    <property type="entry name" value="COFACTOR-INDEPENDENT PHOSPHOGLYCERATE MUTASE"/>
    <property type="match status" value="1"/>
</dbReference>
<dbReference type="InterPro" id="IPR006124">
    <property type="entry name" value="Metalloenzyme"/>
</dbReference>
<evidence type="ECO:0000256" key="6">
    <source>
        <dbReference type="ARBA" id="ARBA00023235"/>
    </source>
</evidence>
<dbReference type="InterPro" id="IPR004456">
    <property type="entry name" value="Pglycerate_mutase_ApgM"/>
</dbReference>
<dbReference type="Gene3D" id="3.30.70.2130">
    <property type="entry name" value="Metalloenzyme domain"/>
    <property type="match status" value="1"/>
</dbReference>
<dbReference type="CDD" id="cd16011">
    <property type="entry name" value="iPGM_like"/>
    <property type="match status" value="1"/>
</dbReference>
<dbReference type="GO" id="GO:0046872">
    <property type="term" value="F:metal ion binding"/>
    <property type="evidence" value="ECO:0007669"/>
    <property type="project" value="InterPro"/>
</dbReference>
<dbReference type="NCBIfam" id="NF003242">
    <property type="entry name" value="PRK04200.1"/>
    <property type="match status" value="1"/>
</dbReference>
<accession>A0A9D8KGG7</accession>